<dbReference type="AlphaFoldDB" id="A0A3M7TX36"/>
<protein>
    <recommendedName>
        <fullName evidence="9">Glycosyltransferase</fullName>
    </recommendedName>
</protein>
<dbReference type="SUPFAM" id="SSF53756">
    <property type="entry name" value="UDP-Glycosyltransferase/glycogen phosphorylase"/>
    <property type="match status" value="1"/>
</dbReference>
<dbReference type="GO" id="GO:0016020">
    <property type="term" value="C:membrane"/>
    <property type="evidence" value="ECO:0007669"/>
    <property type="project" value="UniProtKB-SubCell"/>
</dbReference>
<evidence type="ECO:0000256" key="1">
    <source>
        <dbReference type="ARBA" id="ARBA00004370"/>
    </source>
</evidence>
<dbReference type="Pfam" id="PF04101">
    <property type="entry name" value="Glyco_tran_28_C"/>
    <property type="match status" value="1"/>
</dbReference>
<proteinExistence type="inferred from homology"/>
<dbReference type="InterPro" id="IPR050519">
    <property type="entry name" value="Glycosyltransf_28_UgtP"/>
</dbReference>
<comment type="similarity">
    <text evidence="2">Belongs to the glycosyltransferase 28 family.</text>
</comment>
<accession>A0A3M7TX36</accession>
<evidence type="ECO:0000256" key="3">
    <source>
        <dbReference type="ARBA" id="ARBA00022676"/>
    </source>
</evidence>
<comment type="subcellular location">
    <subcellularLocation>
        <location evidence="1">Membrane</location>
    </subcellularLocation>
</comment>
<evidence type="ECO:0000259" key="5">
    <source>
        <dbReference type="Pfam" id="PF04101"/>
    </source>
</evidence>
<gene>
    <name evidence="7" type="ORF">EBO34_07865</name>
</gene>
<keyword evidence="3" id="KW-0328">Glycosyltransferase</keyword>
<feature type="domain" description="Diacylglycerol glucosyltransferase N-terminal" evidence="6">
    <location>
        <begin position="24"/>
        <end position="169"/>
    </location>
</feature>
<keyword evidence="4" id="KW-0808">Transferase</keyword>
<dbReference type="Gene3D" id="3.40.50.2000">
    <property type="entry name" value="Glycogen Phosphorylase B"/>
    <property type="match status" value="1"/>
</dbReference>
<keyword evidence="8" id="KW-1185">Reference proteome</keyword>
<sequence length="400" mass="44528">MVCLEAGEVSMRVILLTVSAGAGHDAVCDVVKEEWEKRGARCEVIDLFSCLPPVLKKRIPSLYLSMVQVCPSLWRTIYKRSDVPYKSSFFTGKTLWSGAWQRMRLGAPAIIIATHPLAASVASGAIQSGQFKKPPALYSLVTDYSFHGMSLTKEVTAVFLPCKKEVDELQHAFPFAQFVHGCISVRKKWFQPEEKTELRHRLGLPVNGKVVSISGGKEGLLHYKNVIKSFEIKAEGVWTILCFTGENVKAAKQLITLETRHDVRIFPYTPVFSDYVKASDVLISKPGGVTMTEAIAARIPTIMVSPLPGQEEENKKRLADLFISSNVSEAGAAAEECINSHHEIPDIPQVQTCELVDKMLLLHEGFEAKKQAYVGRGSIYRLNHILAMREKQKEKGEFHT</sequence>
<dbReference type="Proteomes" id="UP000278746">
    <property type="component" value="Unassembled WGS sequence"/>
</dbReference>
<reference evidence="7 8" key="1">
    <citation type="submission" date="2018-10" db="EMBL/GenBank/DDBJ databases">
        <title>Bacillus Keqinensis sp. nov., a moderately halophilic bacterium isolated from a saline-alkaline lake.</title>
        <authorList>
            <person name="Wang H."/>
        </authorList>
    </citation>
    <scope>NUCLEOTIDE SEQUENCE [LARGE SCALE GENOMIC DNA]</scope>
    <source>
        <strain evidence="7 8">KQ-3</strain>
    </source>
</reference>
<organism evidence="7 8">
    <name type="scientific">Alteribacter keqinensis</name>
    <dbReference type="NCBI Taxonomy" id="2483800"/>
    <lineage>
        <taxon>Bacteria</taxon>
        <taxon>Bacillati</taxon>
        <taxon>Bacillota</taxon>
        <taxon>Bacilli</taxon>
        <taxon>Bacillales</taxon>
        <taxon>Bacillaceae</taxon>
        <taxon>Alteribacter</taxon>
    </lineage>
</organism>
<evidence type="ECO:0000256" key="4">
    <source>
        <dbReference type="ARBA" id="ARBA00022679"/>
    </source>
</evidence>
<dbReference type="OrthoDB" id="9815663at2"/>
<name>A0A3M7TX36_9BACI</name>
<evidence type="ECO:0000256" key="2">
    <source>
        <dbReference type="ARBA" id="ARBA00006962"/>
    </source>
</evidence>
<feature type="domain" description="Glycosyl transferase family 28 C-terminal" evidence="5">
    <location>
        <begin position="211"/>
        <end position="330"/>
    </location>
</feature>
<evidence type="ECO:0008006" key="9">
    <source>
        <dbReference type="Google" id="ProtNLM"/>
    </source>
</evidence>
<dbReference type="Pfam" id="PF06925">
    <property type="entry name" value="MGDG_synth"/>
    <property type="match status" value="1"/>
</dbReference>
<comment type="caution">
    <text evidence="7">The sequence shown here is derived from an EMBL/GenBank/DDBJ whole genome shotgun (WGS) entry which is preliminary data.</text>
</comment>
<dbReference type="InterPro" id="IPR009695">
    <property type="entry name" value="Diacylglyc_glucosyltr_N"/>
</dbReference>
<dbReference type="GO" id="GO:0016758">
    <property type="term" value="F:hexosyltransferase activity"/>
    <property type="evidence" value="ECO:0007669"/>
    <property type="project" value="InterPro"/>
</dbReference>
<evidence type="ECO:0000313" key="8">
    <source>
        <dbReference type="Proteomes" id="UP000278746"/>
    </source>
</evidence>
<evidence type="ECO:0000259" key="6">
    <source>
        <dbReference type="Pfam" id="PF06925"/>
    </source>
</evidence>
<dbReference type="PANTHER" id="PTHR43025:SF3">
    <property type="entry name" value="MONOGALACTOSYLDIACYLGLYCEROL SYNTHASE 1, CHLOROPLASTIC"/>
    <property type="match status" value="1"/>
</dbReference>
<evidence type="ECO:0000313" key="7">
    <source>
        <dbReference type="EMBL" id="RNA69839.1"/>
    </source>
</evidence>
<dbReference type="PANTHER" id="PTHR43025">
    <property type="entry name" value="MONOGALACTOSYLDIACYLGLYCEROL SYNTHASE"/>
    <property type="match status" value="1"/>
</dbReference>
<dbReference type="InterPro" id="IPR007235">
    <property type="entry name" value="Glyco_trans_28_C"/>
</dbReference>
<dbReference type="GO" id="GO:0009247">
    <property type="term" value="P:glycolipid biosynthetic process"/>
    <property type="evidence" value="ECO:0007669"/>
    <property type="project" value="InterPro"/>
</dbReference>
<dbReference type="EMBL" id="RHIB01000001">
    <property type="protein sequence ID" value="RNA69839.1"/>
    <property type="molecule type" value="Genomic_DNA"/>
</dbReference>